<dbReference type="EMBL" id="DS235165">
    <property type="protein sequence ID" value="EEB12783.1"/>
    <property type="molecule type" value="Genomic_DNA"/>
</dbReference>
<evidence type="ECO:0000313" key="3">
    <source>
        <dbReference type="Proteomes" id="UP000009046"/>
    </source>
</evidence>
<reference evidence="1" key="1">
    <citation type="submission" date="2007-04" db="EMBL/GenBank/DDBJ databases">
        <title>Annotation of Pediculus humanus corporis strain USDA.</title>
        <authorList>
            <person name="Kirkness E."/>
            <person name="Hannick L."/>
            <person name="Hass B."/>
            <person name="Bruggner R."/>
            <person name="Lawson D."/>
            <person name="Bidwell S."/>
            <person name="Joardar V."/>
            <person name="Caler E."/>
            <person name="Walenz B."/>
            <person name="Inman J."/>
            <person name="Schobel S."/>
            <person name="Galinsky K."/>
            <person name="Amedeo P."/>
            <person name="Strausberg R."/>
        </authorList>
    </citation>
    <scope>NUCLEOTIDE SEQUENCE</scope>
    <source>
        <strain evidence="1">USDA</strain>
    </source>
</reference>
<dbReference type="KEGG" id="phu:Phum_PHUM205230"/>
<keyword evidence="3" id="KW-1185">Reference proteome</keyword>
<dbReference type="EnsemblMetazoa" id="PHUM205230-RA">
    <property type="protein sequence ID" value="PHUM205230-PA"/>
    <property type="gene ID" value="PHUM205230"/>
</dbReference>
<sequence length="117" mass="13222">MPRHLISDAHEWINEIPAFCPYLLSSETTAKGTGLEKSAGKEDPVELDSSLALVDRNLAWSKRAKAGLIPTFSTRWDCESRAYRSFWRLEFRARGVRKVTTGITGLWRPSVHSDVAF</sequence>
<dbReference type="EMBL" id="AAZO01002377">
    <property type="status" value="NOT_ANNOTATED_CDS"/>
    <property type="molecule type" value="Genomic_DNA"/>
</dbReference>
<evidence type="ECO:0000313" key="2">
    <source>
        <dbReference type="EnsemblMetazoa" id="PHUM205230-PA"/>
    </source>
</evidence>
<proteinExistence type="predicted"/>
<dbReference type="OrthoDB" id="7452731at2759"/>
<name>E0VHC7_PEDHC</name>
<dbReference type="Proteomes" id="UP000009046">
    <property type="component" value="Unassembled WGS sequence"/>
</dbReference>
<reference evidence="1" key="2">
    <citation type="submission" date="2007-04" db="EMBL/GenBank/DDBJ databases">
        <title>The genome of the human body louse.</title>
        <authorList>
            <consortium name="The Human Body Louse Genome Consortium"/>
            <person name="Kirkness E."/>
            <person name="Walenz B."/>
            <person name="Hass B."/>
            <person name="Bruggner R."/>
            <person name="Strausberg R."/>
        </authorList>
    </citation>
    <scope>NUCLEOTIDE SEQUENCE</scope>
    <source>
        <strain evidence="1">USDA</strain>
    </source>
</reference>
<accession>E0VHC7</accession>
<gene>
    <name evidence="2" type="primary">8237323</name>
    <name evidence="1" type="ORF">Phum_PHUM205230</name>
</gene>
<dbReference type="HOGENOM" id="CLU_2255017_0_0_1"/>
<dbReference type="InParanoid" id="E0VHC7"/>
<dbReference type="eggNOG" id="ENOG502R8A6">
    <property type="taxonomic scope" value="Eukaryota"/>
</dbReference>
<organism>
    <name type="scientific">Pediculus humanus subsp. corporis</name>
    <name type="common">Body louse</name>
    <dbReference type="NCBI Taxonomy" id="121224"/>
    <lineage>
        <taxon>Eukaryota</taxon>
        <taxon>Metazoa</taxon>
        <taxon>Ecdysozoa</taxon>
        <taxon>Arthropoda</taxon>
        <taxon>Hexapoda</taxon>
        <taxon>Insecta</taxon>
        <taxon>Pterygota</taxon>
        <taxon>Neoptera</taxon>
        <taxon>Paraneoptera</taxon>
        <taxon>Psocodea</taxon>
        <taxon>Troctomorpha</taxon>
        <taxon>Phthiraptera</taxon>
        <taxon>Anoplura</taxon>
        <taxon>Pediculidae</taxon>
        <taxon>Pediculus</taxon>
    </lineage>
</organism>
<protein>
    <submittedName>
        <fullName evidence="1 2">Uncharacterized protein</fullName>
    </submittedName>
</protein>
<dbReference type="VEuPathDB" id="VectorBase:PHUM205230"/>
<reference evidence="2" key="3">
    <citation type="submission" date="2021-02" db="UniProtKB">
        <authorList>
            <consortium name="EnsemblMetazoa"/>
        </authorList>
    </citation>
    <scope>IDENTIFICATION</scope>
    <source>
        <strain evidence="2">USDA</strain>
    </source>
</reference>
<dbReference type="AlphaFoldDB" id="E0VHC7"/>
<evidence type="ECO:0000313" key="1">
    <source>
        <dbReference type="EMBL" id="EEB12783.1"/>
    </source>
</evidence>